<evidence type="ECO:0000313" key="2">
    <source>
        <dbReference type="EMBL" id="UWP58796.1"/>
    </source>
</evidence>
<keyword evidence="1" id="KW-1133">Transmembrane helix</keyword>
<evidence type="ECO:0000313" key="3">
    <source>
        <dbReference type="Proteomes" id="UP001060164"/>
    </source>
</evidence>
<keyword evidence="3" id="KW-1185">Reference proteome</keyword>
<keyword evidence="1" id="KW-0812">Transmembrane</keyword>
<organism evidence="2 3">
    <name type="scientific">Ruminococcus gauvreauii</name>
    <dbReference type="NCBI Taxonomy" id="438033"/>
    <lineage>
        <taxon>Bacteria</taxon>
        <taxon>Bacillati</taxon>
        <taxon>Bacillota</taxon>
        <taxon>Clostridia</taxon>
        <taxon>Eubacteriales</taxon>
        <taxon>Oscillospiraceae</taxon>
        <taxon>Ruminococcus</taxon>
    </lineage>
</organism>
<sequence length="137" mass="16152">MEKIKESRLLCKSEKGNVRRIYLSLAVTAMVVLVFQAIVFFSHIFNPIQIMILCAFIIMLIYYLIKIKRDSQNWIHLYNGYFETMEGRFLYEKILSCNALKGQVILKTDRKKTFYAENAEELEKVIKTQMRKGPDSK</sequence>
<proteinExistence type="predicted"/>
<dbReference type="RefSeq" id="WP_028527449.1">
    <property type="nucleotide sequence ID" value="NZ_CABLBR010000001.1"/>
</dbReference>
<reference evidence="2" key="1">
    <citation type="journal article" date="2022" name="Cell">
        <title>Design, construction, and in vivo augmentation of a complex gut microbiome.</title>
        <authorList>
            <person name="Cheng A.G."/>
            <person name="Ho P.Y."/>
            <person name="Aranda-Diaz A."/>
            <person name="Jain S."/>
            <person name="Yu F.B."/>
            <person name="Meng X."/>
            <person name="Wang M."/>
            <person name="Iakiviak M."/>
            <person name="Nagashima K."/>
            <person name="Zhao A."/>
            <person name="Murugkar P."/>
            <person name="Patil A."/>
            <person name="Atabakhsh K."/>
            <person name="Weakley A."/>
            <person name="Yan J."/>
            <person name="Brumbaugh A.R."/>
            <person name="Higginbottom S."/>
            <person name="Dimas A."/>
            <person name="Shiver A.L."/>
            <person name="Deutschbauer A."/>
            <person name="Neff N."/>
            <person name="Sonnenburg J.L."/>
            <person name="Huang K.C."/>
            <person name="Fischbach M.A."/>
        </authorList>
    </citation>
    <scope>NUCLEOTIDE SEQUENCE</scope>
    <source>
        <strain evidence="2">DSM 19829</strain>
    </source>
</reference>
<accession>A0ABY5VEV0</accession>
<dbReference type="Proteomes" id="UP001060164">
    <property type="component" value="Chromosome"/>
</dbReference>
<keyword evidence="1" id="KW-0472">Membrane</keyword>
<feature type="transmembrane region" description="Helical" evidence="1">
    <location>
        <begin position="48"/>
        <end position="65"/>
    </location>
</feature>
<evidence type="ECO:0000256" key="1">
    <source>
        <dbReference type="SAM" id="Phobius"/>
    </source>
</evidence>
<protein>
    <submittedName>
        <fullName evidence="2">Uncharacterized protein</fullName>
    </submittedName>
</protein>
<name>A0ABY5VEV0_9FIRM</name>
<feature type="transmembrane region" description="Helical" evidence="1">
    <location>
        <begin position="21"/>
        <end position="42"/>
    </location>
</feature>
<gene>
    <name evidence="2" type="ORF">NQ502_15685</name>
</gene>
<dbReference type="EMBL" id="CP102290">
    <property type="protein sequence ID" value="UWP58796.1"/>
    <property type="molecule type" value="Genomic_DNA"/>
</dbReference>